<accession>A0ABY6K9B8</accession>
<feature type="compositionally biased region" description="Basic and acidic residues" evidence="1">
    <location>
        <begin position="548"/>
        <end position="560"/>
    </location>
</feature>
<organism evidence="3 4">
    <name type="scientific">Cordylochernes scorpioides</name>
    <dbReference type="NCBI Taxonomy" id="51811"/>
    <lineage>
        <taxon>Eukaryota</taxon>
        <taxon>Metazoa</taxon>
        <taxon>Ecdysozoa</taxon>
        <taxon>Arthropoda</taxon>
        <taxon>Chelicerata</taxon>
        <taxon>Arachnida</taxon>
        <taxon>Pseudoscorpiones</taxon>
        <taxon>Cheliferoidea</taxon>
        <taxon>Chernetidae</taxon>
        <taxon>Cordylochernes</taxon>
    </lineage>
</organism>
<evidence type="ECO:0000313" key="3">
    <source>
        <dbReference type="EMBL" id="UYV64423.1"/>
    </source>
</evidence>
<dbReference type="InterPro" id="IPR007330">
    <property type="entry name" value="MIT_dom"/>
</dbReference>
<dbReference type="PANTHER" id="PTHR21068:SF43">
    <property type="entry name" value="SPARTIN"/>
    <property type="match status" value="1"/>
</dbReference>
<evidence type="ECO:0000256" key="1">
    <source>
        <dbReference type="SAM" id="MobiDB-lite"/>
    </source>
</evidence>
<keyword evidence="4" id="KW-1185">Reference proteome</keyword>
<dbReference type="SMART" id="SM00745">
    <property type="entry name" value="MIT"/>
    <property type="match status" value="1"/>
</dbReference>
<evidence type="ECO:0000313" key="4">
    <source>
        <dbReference type="Proteomes" id="UP001235939"/>
    </source>
</evidence>
<protein>
    <submittedName>
        <fullName evidence="3">SPG20</fullName>
    </submittedName>
</protein>
<dbReference type="InterPro" id="IPR009686">
    <property type="entry name" value="Senescence/spartin_C"/>
</dbReference>
<dbReference type="Proteomes" id="UP001235939">
    <property type="component" value="Chromosome 03"/>
</dbReference>
<dbReference type="InterPro" id="IPR045036">
    <property type="entry name" value="Spartin-like"/>
</dbReference>
<dbReference type="Gene3D" id="1.20.58.80">
    <property type="entry name" value="Phosphotransferase system, lactose/cellobiose-type IIA subunit"/>
    <property type="match status" value="1"/>
</dbReference>
<reference evidence="3 4" key="1">
    <citation type="submission" date="2022-01" db="EMBL/GenBank/DDBJ databases">
        <title>A chromosomal length assembly of Cordylochernes scorpioides.</title>
        <authorList>
            <person name="Zeh D."/>
            <person name="Zeh J."/>
        </authorList>
    </citation>
    <scope>NUCLEOTIDE SEQUENCE [LARGE SCALE GENOMIC DNA]</scope>
    <source>
        <strain evidence="3">IN4F17</strain>
        <tissue evidence="3">Whole Body</tissue>
    </source>
</reference>
<dbReference type="EMBL" id="CP092865">
    <property type="protein sequence ID" value="UYV64423.1"/>
    <property type="molecule type" value="Genomic_DNA"/>
</dbReference>
<sequence length="560" mass="60700">MATGEAAVSTNQGAEELDKLKACHDEAYLYVTQALSYQESGENVLALRMYEQGIAKIREGMQVRCDRPYCIGPKWDDARTMQLKMQRTLSNCLENVTKLKARVNAPPQNLPVANGQGPAHQGASNGTIYPNERPSDPPPSYNEAMNHPVCDPTSPSKSRPPLLTQGSRGALANGYNSEEAEILFTIPEGVQMFFVTPDGYVTAPSYPSSLHIYKFLESARRPAHLPQCWLQIDSWIYPLHPDSSPALHTDYGAYMFPDPTAQVPGCSVGVILPSHAGALAEVFEAILSHYTTYKCEKEEDRLSHRISQHLVTGAEVIADGLSKGAEITNVLINKGASLLRQHMTPETEPYRVDPKVRKGIKIAQATSSTVFKVSSYLVGKLGDLTLALAQQVGPHVKHHTSKALANVLKTDEVDSQRKVDDFFNVAAGGLTGLSTIFIGLEEAAKSLAFNLSQETVQVVQHKYGCEASEVTGDALATIGNVALAGNNIRNLGPKAIAKRTAKDTGRVVLSEYVERQTNGAAASGEKQADSLPSKKKMNLEKSSTSENTTDKKDSEKNGLP</sequence>
<dbReference type="Pfam" id="PF06911">
    <property type="entry name" value="Senescence"/>
    <property type="match status" value="1"/>
</dbReference>
<feature type="domain" description="MIT" evidence="2">
    <location>
        <begin position="20"/>
        <end position="98"/>
    </location>
</feature>
<evidence type="ECO:0000259" key="2">
    <source>
        <dbReference type="SMART" id="SM00745"/>
    </source>
</evidence>
<feature type="region of interest" description="Disordered" evidence="1">
    <location>
        <begin position="516"/>
        <end position="560"/>
    </location>
</feature>
<name>A0ABY6K9B8_9ARAC</name>
<dbReference type="PANTHER" id="PTHR21068">
    <property type="entry name" value="SPARTIN"/>
    <property type="match status" value="1"/>
</dbReference>
<feature type="region of interest" description="Disordered" evidence="1">
    <location>
        <begin position="106"/>
        <end position="166"/>
    </location>
</feature>
<gene>
    <name evidence="3" type="ORF">LAZ67_3000644</name>
</gene>
<proteinExistence type="predicted"/>